<dbReference type="EMBL" id="BKCJ010005273">
    <property type="protein sequence ID" value="GEU65824.1"/>
    <property type="molecule type" value="Genomic_DNA"/>
</dbReference>
<sequence>MIKVELDNVNQISSQSKIHPSEAADTEIVNRKVGEETDSLGDGKVSWLGPYKLWLGEKDDGKRKIDDIRAAIKDQENEVLKALYFEKTQGSIEPQASCGVGLPVVPEQIRRKLEGIRIRDESYLRVLLRVVVCLFLRLRKGQRMEIEGDCRLRVRVM</sequence>
<protein>
    <submittedName>
        <fullName evidence="1">Protein kinase, catalytic domain-containing protein</fullName>
    </submittedName>
</protein>
<evidence type="ECO:0000313" key="1">
    <source>
        <dbReference type="EMBL" id="GEU65824.1"/>
    </source>
</evidence>
<name>A0A6L2LZU7_TANCI</name>
<gene>
    <name evidence="1" type="ORF">Tci_037802</name>
</gene>
<keyword evidence="1" id="KW-0418">Kinase</keyword>
<accession>A0A6L2LZU7</accession>
<comment type="caution">
    <text evidence="1">The sequence shown here is derived from an EMBL/GenBank/DDBJ whole genome shotgun (WGS) entry which is preliminary data.</text>
</comment>
<organism evidence="1">
    <name type="scientific">Tanacetum cinerariifolium</name>
    <name type="common">Dalmatian daisy</name>
    <name type="synonym">Chrysanthemum cinerariifolium</name>
    <dbReference type="NCBI Taxonomy" id="118510"/>
    <lineage>
        <taxon>Eukaryota</taxon>
        <taxon>Viridiplantae</taxon>
        <taxon>Streptophyta</taxon>
        <taxon>Embryophyta</taxon>
        <taxon>Tracheophyta</taxon>
        <taxon>Spermatophyta</taxon>
        <taxon>Magnoliopsida</taxon>
        <taxon>eudicotyledons</taxon>
        <taxon>Gunneridae</taxon>
        <taxon>Pentapetalae</taxon>
        <taxon>asterids</taxon>
        <taxon>campanulids</taxon>
        <taxon>Asterales</taxon>
        <taxon>Asteraceae</taxon>
        <taxon>Asteroideae</taxon>
        <taxon>Anthemideae</taxon>
        <taxon>Anthemidinae</taxon>
        <taxon>Tanacetum</taxon>
    </lineage>
</organism>
<keyword evidence="1" id="KW-0808">Transferase</keyword>
<dbReference type="GO" id="GO:0016301">
    <property type="term" value="F:kinase activity"/>
    <property type="evidence" value="ECO:0007669"/>
    <property type="project" value="UniProtKB-KW"/>
</dbReference>
<dbReference type="AlphaFoldDB" id="A0A6L2LZU7"/>
<reference evidence="1" key="1">
    <citation type="journal article" date="2019" name="Sci. Rep.">
        <title>Draft genome of Tanacetum cinerariifolium, the natural source of mosquito coil.</title>
        <authorList>
            <person name="Yamashiro T."/>
            <person name="Shiraishi A."/>
            <person name="Satake H."/>
            <person name="Nakayama K."/>
        </authorList>
    </citation>
    <scope>NUCLEOTIDE SEQUENCE</scope>
</reference>
<proteinExistence type="predicted"/>